<feature type="domain" description="BTB" evidence="4">
    <location>
        <begin position="437"/>
        <end position="505"/>
    </location>
</feature>
<dbReference type="CDD" id="cd18186">
    <property type="entry name" value="BTB_POZ_ZBTB_KLHL-like"/>
    <property type="match status" value="1"/>
</dbReference>
<protein>
    <recommendedName>
        <fullName evidence="4">BTB domain-containing protein</fullName>
    </recommendedName>
</protein>
<dbReference type="Proteomes" id="UP000193560">
    <property type="component" value="Unassembled WGS sequence"/>
</dbReference>
<evidence type="ECO:0000313" key="6">
    <source>
        <dbReference type="Proteomes" id="UP000193560"/>
    </source>
</evidence>
<dbReference type="OrthoDB" id="432528at2759"/>
<keyword evidence="1" id="KW-0880">Kelch repeat</keyword>
<dbReference type="CDD" id="cd14733">
    <property type="entry name" value="BACK"/>
    <property type="match status" value="1"/>
</dbReference>
<dbReference type="PANTHER" id="PTHR46093">
    <property type="entry name" value="ACYL-COA-BINDING DOMAIN-CONTAINING PROTEIN 5"/>
    <property type="match status" value="1"/>
</dbReference>
<organism evidence="5 6">
    <name type="scientific">Absidia repens</name>
    <dbReference type="NCBI Taxonomy" id="90262"/>
    <lineage>
        <taxon>Eukaryota</taxon>
        <taxon>Fungi</taxon>
        <taxon>Fungi incertae sedis</taxon>
        <taxon>Mucoromycota</taxon>
        <taxon>Mucoromycotina</taxon>
        <taxon>Mucoromycetes</taxon>
        <taxon>Mucorales</taxon>
        <taxon>Cunninghamellaceae</taxon>
        <taxon>Absidia</taxon>
    </lineage>
</organism>
<dbReference type="Gene3D" id="2.120.10.80">
    <property type="entry name" value="Kelch-type beta propeller"/>
    <property type="match status" value="2"/>
</dbReference>
<dbReference type="SMART" id="SM00225">
    <property type="entry name" value="BTB"/>
    <property type="match status" value="1"/>
</dbReference>
<evidence type="ECO:0000256" key="3">
    <source>
        <dbReference type="SAM" id="MobiDB-lite"/>
    </source>
</evidence>
<feature type="region of interest" description="Disordered" evidence="3">
    <location>
        <begin position="289"/>
        <end position="339"/>
    </location>
</feature>
<proteinExistence type="predicted"/>
<feature type="compositionally biased region" description="Basic and acidic residues" evidence="3">
    <location>
        <begin position="291"/>
        <end position="302"/>
    </location>
</feature>
<reference evidence="5 6" key="1">
    <citation type="submission" date="2016-07" db="EMBL/GenBank/DDBJ databases">
        <title>Pervasive Adenine N6-methylation of Active Genes in Fungi.</title>
        <authorList>
            <consortium name="DOE Joint Genome Institute"/>
            <person name="Mondo S.J."/>
            <person name="Dannebaum R.O."/>
            <person name="Kuo R.C."/>
            <person name="Labutti K."/>
            <person name="Haridas S."/>
            <person name="Kuo A."/>
            <person name="Salamov A."/>
            <person name="Ahrendt S.R."/>
            <person name="Lipzen A."/>
            <person name="Sullivan W."/>
            <person name="Andreopoulos W.B."/>
            <person name="Clum A."/>
            <person name="Lindquist E."/>
            <person name="Daum C."/>
            <person name="Ramamoorthy G.K."/>
            <person name="Gryganskyi A."/>
            <person name="Culley D."/>
            <person name="Magnuson J.K."/>
            <person name="James T.Y."/>
            <person name="O'Malley M.A."/>
            <person name="Stajich J.E."/>
            <person name="Spatafora J.W."/>
            <person name="Visel A."/>
            <person name="Grigoriev I.V."/>
        </authorList>
    </citation>
    <scope>NUCLEOTIDE SEQUENCE [LARGE SCALE GENOMIC DNA]</scope>
    <source>
        <strain evidence="5 6">NRRL 1336</strain>
    </source>
</reference>
<dbReference type="AlphaFoldDB" id="A0A1X2IEN6"/>
<name>A0A1X2IEN6_9FUNG</name>
<evidence type="ECO:0000259" key="4">
    <source>
        <dbReference type="PROSITE" id="PS50097"/>
    </source>
</evidence>
<dbReference type="SUPFAM" id="SSF117281">
    <property type="entry name" value="Kelch motif"/>
    <property type="match status" value="1"/>
</dbReference>
<dbReference type="STRING" id="90262.A0A1X2IEN6"/>
<feature type="region of interest" description="Disordered" evidence="3">
    <location>
        <begin position="606"/>
        <end position="644"/>
    </location>
</feature>
<keyword evidence="2" id="KW-0677">Repeat</keyword>
<dbReference type="InterPro" id="IPR015915">
    <property type="entry name" value="Kelch-typ_b-propeller"/>
</dbReference>
<evidence type="ECO:0000256" key="1">
    <source>
        <dbReference type="ARBA" id="ARBA00022441"/>
    </source>
</evidence>
<dbReference type="InterPro" id="IPR000210">
    <property type="entry name" value="BTB/POZ_dom"/>
</dbReference>
<dbReference type="Gene3D" id="3.30.710.10">
    <property type="entry name" value="Potassium Channel Kv1.1, Chain A"/>
    <property type="match status" value="1"/>
</dbReference>
<dbReference type="PROSITE" id="PS50097">
    <property type="entry name" value="BTB"/>
    <property type="match status" value="1"/>
</dbReference>
<dbReference type="PANTHER" id="PTHR46093:SF18">
    <property type="entry name" value="FIBRONECTIN TYPE-III DOMAIN-CONTAINING PROTEIN"/>
    <property type="match status" value="1"/>
</dbReference>
<dbReference type="SUPFAM" id="SSF54695">
    <property type="entry name" value="POZ domain"/>
    <property type="match status" value="1"/>
</dbReference>
<feature type="compositionally biased region" description="Basic and acidic residues" evidence="3">
    <location>
        <begin position="313"/>
        <end position="325"/>
    </location>
</feature>
<dbReference type="Pfam" id="PF00651">
    <property type="entry name" value="BTB"/>
    <property type="match status" value="1"/>
</dbReference>
<keyword evidence="6" id="KW-1185">Reference proteome</keyword>
<evidence type="ECO:0000313" key="5">
    <source>
        <dbReference type="EMBL" id="ORZ14475.1"/>
    </source>
</evidence>
<dbReference type="InterPro" id="IPR011333">
    <property type="entry name" value="SKP1/BTB/POZ_sf"/>
</dbReference>
<dbReference type="Pfam" id="PF24681">
    <property type="entry name" value="Kelch_KLHDC2_KLHL20_DRC7"/>
    <property type="match status" value="1"/>
</dbReference>
<comment type="caution">
    <text evidence="5">The sequence shown here is derived from an EMBL/GenBank/DDBJ whole genome shotgun (WGS) entry which is preliminary data.</text>
</comment>
<accession>A0A1X2IEN6</accession>
<feature type="compositionally biased region" description="Low complexity" evidence="3">
    <location>
        <begin position="606"/>
        <end position="620"/>
    </location>
</feature>
<gene>
    <name evidence="5" type="ORF">BCR42DRAFT_452238</name>
</gene>
<sequence length="644" mass="71157">MHEMYINSPPGTPMSAHSYQGALTPSSTYSGSQVHRTTGESLSCLVGASITTVENRIYVLGGFDRYSDEVFNNLYELKMDERQQQQDHQQEMYCWRRVDDRHTLSAGMEKRNDHTATLWNGDKLVVFGGTGEDDDDGHFIHHVAILDLKRMTWEHPETWGMVPTEGRIKHSATIYQDKLYIAGGLNRNDNVADTVLILNLTTYEWMPPIAFVQRSQHTTFIYNKRLYLFGGYHHDMSRSNVLSFLNLETHTVTQLEIDSPSAPPLSGEQFAQICGDQMVVVVATHPSTGSMEKDTLTGRQHEGGGMAGSGLLDDSRVIGDNEHVGGDGSDGGGGRLDDTTRSSGGIGLWNLDLTSMQWQYHDISPRLDRFHWQHFAMAEHASWFVLFGASEDETDETYAMVLRIQLKEHGIVPVPPSQLGTDLAGLLTAGGQAASSADFVIRSSLQPGDVAVHRLVLLARWPHFSHLMSVGMVESLSNSMTLPEPYDVLQAFVRFLYTDALDDNASPDLVADLMVMANLYLLPRLLALCVRRLHACVSNIDSVCKIYQAAVDAGQESLEQRAIVVILRHFGRVIRTNAFRTLSPSILARLLDQIPFFSSILLVPSTSASSSSSSHPTSSTHADHDPNQPEAPPGRPASPMALEG</sequence>
<dbReference type="EMBL" id="MCGE01000014">
    <property type="protein sequence ID" value="ORZ14475.1"/>
    <property type="molecule type" value="Genomic_DNA"/>
</dbReference>
<evidence type="ECO:0000256" key="2">
    <source>
        <dbReference type="ARBA" id="ARBA00022737"/>
    </source>
</evidence>